<accession>A0A3S2X0X3</accession>
<dbReference type="InterPro" id="IPR007492">
    <property type="entry name" value="LytTR_DNA-bd_dom"/>
</dbReference>
<dbReference type="PROSITE" id="PS50110">
    <property type="entry name" value="RESPONSE_REGULATORY"/>
    <property type="match status" value="1"/>
</dbReference>
<dbReference type="InterPro" id="IPR046947">
    <property type="entry name" value="LytR-like"/>
</dbReference>
<sequence length="252" mass="28930">MKVVIIEDELLATQYLTKLLNDTGEIIDILATLDSKAAAISFFETAAIMPDLIFMDIELGDGKSFDIIDKLNLEIPIIFITAYQEHTLKAFKLNSIDYLLKPINADELTAALLKFKKHHLNGHTGNISNLLRSIKHNTPTYRNRYLAKLGTRLISVDASMIAYFYVHERFQYIKTTDGKDYIIDKRMDAIETDIDPTQFFRVNRQFLLSYSSIKKVHTWFGGKLKIEVEPSAHAEIVVGRLRVNEFKKWLGE</sequence>
<dbReference type="InterPro" id="IPR001789">
    <property type="entry name" value="Sig_transdc_resp-reg_receiver"/>
</dbReference>
<gene>
    <name evidence="4" type="ORF">EOD41_02770</name>
</gene>
<evidence type="ECO:0000313" key="5">
    <source>
        <dbReference type="Proteomes" id="UP000282759"/>
    </source>
</evidence>
<dbReference type="Pfam" id="PF00072">
    <property type="entry name" value="Response_reg"/>
    <property type="match status" value="1"/>
</dbReference>
<dbReference type="PANTHER" id="PTHR37299:SF1">
    <property type="entry name" value="STAGE 0 SPORULATION PROTEIN A HOMOLOG"/>
    <property type="match status" value="1"/>
</dbReference>
<feature type="domain" description="HTH LytTR-type" evidence="3">
    <location>
        <begin position="149"/>
        <end position="252"/>
    </location>
</feature>
<dbReference type="SMART" id="SM00850">
    <property type="entry name" value="LytTR"/>
    <property type="match status" value="1"/>
</dbReference>
<dbReference type="SMART" id="SM00448">
    <property type="entry name" value="REC"/>
    <property type="match status" value="1"/>
</dbReference>
<feature type="modified residue" description="4-aspartylphosphate" evidence="1">
    <location>
        <position position="56"/>
    </location>
</feature>
<dbReference type="Pfam" id="PF04397">
    <property type="entry name" value="LytTR"/>
    <property type="match status" value="1"/>
</dbReference>
<dbReference type="SUPFAM" id="SSF52172">
    <property type="entry name" value="CheY-like"/>
    <property type="match status" value="1"/>
</dbReference>
<dbReference type="OrthoDB" id="9787344at2"/>
<dbReference type="RefSeq" id="WP_127703243.1">
    <property type="nucleotide sequence ID" value="NZ_SACK01000001.1"/>
</dbReference>
<dbReference type="EMBL" id="SACK01000001">
    <property type="protein sequence ID" value="RVU02877.1"/>
    <property type="molecule type" value="Genomic_DNA"/>
</dbReference>
<feature type="domain" description="Response regulatory" evidence="2">
    <location>
        <begin position="2"/>
        <end position="116"/>
    </location>
</feature>
<dbReference type="GO" id="GO:0000156">
    <property type="term" value="F:phosphorelay response regulator activity"/>
    <property type="evidence" value="ECO:0007669"/>
    <property type="project" value="InterPro"/>
</dbReference>
<dbReference type="Proteomes" id="UP000282759">
    <property type="component" value="Unassembled WGS sequence"/>
</dbReference>
<dbReference type="Gene3D" id="3.40.50.2300">
    <property type="match status" value="1"/>
</dbReference>
<organism evidence="4 5">
    <name type="scientific">Mucilaginibacter limnophilus</name>
    <dbReference type="NCBI Taxonomy" id="1932778"/>
    <lineage>
        <taxon>Bacteria</taxon>
        <taxon>Pseudomonadati</taxon>
        <taxon>Bacteroidota</taxon>
        <taxon>Sphingobacteriia</taxon>
        <taxon>Sphingobacteriales</taxon>
        <taxon>Sphingobacteriaceae</taxon>
        <taxon>Mucilaginibacter</taxon>
    </lineage>
</organism>
<keyword evidence="5" id="KW-1185">Reference proteome</keyword>
<comment type="caution">
    <text evidence="4">The sequence shown here is derived from an EMBL/GenBank/DDBJ whole genome shotgun (WGS) entry which is preliminary data.</text>
</comment>
<evidence type="ECO:0000259" key="2">
    <source>
        <dbReference type="PROSITE" id="PS50110"/>
    </source>
</evidence>
<dbReference type="Gene3D" id="2.40.50.1020">
    <property type="entry name" value="LytTr DNA-binding domain"/>
    <property type="match status" value="1"/>
</dbReference>
<dbReference type="PROSITE" id="PS50930">
    <property type="entry name" value="HTH_LYTTR"/>
    <property type="match status" value="1"/>
</dbReference>
<dbReference type="AlphaFoldDB" id="A0A3S2X0X3"/>
<keyword evidence="1" id="KW-0597">Phosphoprotein</keyword>
<dbReference type="PANTHER" id="PTHR37299">
    <property type="entry name" value="TRANSCRIPTIONAL REGULATOR-RELATED"/>
    <property type="match status" value="1"/>
</dbReference>
<proteinExistence type="predicted"/>
<evidence type="ECO:0000256" key="1">
    <source>
        <dbReference type="PROSITE-ProRule" id="PRU00169"/>
    </source>
</evidence>
<dbReference type="GO" id="GO:0003677">
    <property type="term" value="F:DNA binding"/>
    <property type="evidence" value="ECO:0007669"/>
    <property type="project" value="InterPro"/>
</dbReference>
<evidence type="ECO:0000259" key="3">
    <source>
        <dbReference type="PROSITE" id="PS50930"/>
    </source>
</evidence>
<dbReference type="InterPro" id="IPR011006">
    <property type="entry name" value="CheY-like_superfamily"/>
</dbReference>
<protein>
    <submittedName>
        <fullName evidence="4">Response regulator transcription factor</fullName>
    </submittedName>
</protein>
<name>A0A3S2X0X3_9SPHI</name>
<reference evidence="4 5" key="1">
    <citation type="submission" date="2019-01" db="EMBL/GenBank/DDBJ databases">
        <authorList>
            <person name="Chen W.-M."/>
        </authorList>
    </citation>
    <scope>NUCLEOTIDE SEQUENCE [LARGE SCALE GENOMIC DNA]</scope>
    <source>
        <strain evidence="4 5">YBJ-36</strain>
    </source>
</reference>
<evidence type="ECO:0000313" key="4">
    <source>
        <dbReference type="EMBL" id="RVU02877.1"/>
    </source>
</evidence>